<feature type="region of interest" description="Disordered" evidence="1">
    <location>
        <begin position="1"/>
        <end position="37"/>
    </location>
</feature>
<dbReference type="InterPro" id="IPR044673">
    <property type="entry name" value="DCL-like"/>
</dbReference>
<dbReference type="PANTHER" id="PTHR33415:SF24">
    <property type="entry name" value="DNA-DIRECTED RNA POLYMERASE"/>
    <property type="match status" value="1"/>
</dbReference>
<gene>
    <name evidence="2" type="ORF">GIB67_032440</name>
</gene>
<dbReference type="GO" id="GO:0009658">
    <property type="term" value="P:chloroplast organization"/>
    <property type="evidence" value="ECO:0007669"/>
    <property type="project" value="TreeGrafter"/>
</dbReference>
<feature type="compositionally biased region" description="Polar residues" evidence="1">
    <location>
        <begin position="14"/>
        <end position="25"/>
    </location>
</feature>
<evidence type="ECO:0000313" key="3">
    <source>
        <dbReference type="Proteomes" id="UP000541444"/>
    </source>
</evidence>
<feature type="compositionally biased region" description="Low complexity" evidence="1">
    <location>
        <begin position="28"/>
        <end position="37"/>
    </location>
</feature>
<reference evidence="2 3" key="1">
    <citation type="journal article" date="2020" name="IScience">
        <title>Genome Sequencing of the Endangered Kingdonia uniflora (Circaeasteraceae, Ranunculales) Reveals Potential Mechanisms of Evolutionary Specialization.</title>
        <authorList>
            <person name="Sun Y."/>
            <person name="Deng T."/>
            <person name="Zhang A."/>
            <person name="Moore M.J."/>
            <person name="Landis J.B."/>
            <person name="Lin N."/>
            <person name="Zhang H."/>
            <person name="Zhang X."/>
            <person name="Huang J."/>
            <person name="Zhang X."/>
            <person name="Sun H."/>
            <person name="Wang H."/>
        </authorList>
    </citation>
    <scope>NUCLEOTIDE SEQUENCE [LARGE SCALE GENOMIC DNA]</scope>
    <source>
        <strain evidence="2">TB1705</strain>
        <tissue evidence="2">Leaf</tissue>
    </source>
</reference>
<dbReference type="PANTHER" id="PTHR33415">
    <property type="entry name" value="PROTEIN EMBRYO DEFECTIVE 514"/>
    <property type="match status" value="1"/>
</dbReference>
<dbReference type="Gene3D" id="3.10.450.40">
    <property type="match status" value="1"/>
</dbReference>
<dbReference type="Proteomes" id="UP000541444">
    <property type="component" value="Unassembled WGS sequence"/>
</dbReference>
<dbReference type="EMBL" id="JACGCM010001613">
    <property type="protein sequence ID" value="KAF6152759.1"/>
    <property type="molecule type" value="Genomic_DNA"/>
</dbReference>
<accession>A0A7J7MCY4</accession>
<sequence length="155" mass="17726">MGFPFGGDGDAINKVQSKWSQTQGGLPSKSSEWGSSSSWRTSEDLRLKHGQGRSLPSRQWVDQYTPEEQSILSAIVPVMQRIRRIMHQFRYNDGDQLSSDDQSFVLDNVLNYYPDKAAKMGNGVDYIMVNKRNILRYKMLLYRVSGWSAGRFLLP</sequence>
<dbReference type="GO" id="GO:0009507">
    <property type="term" value="C:chloroplast"/>
    <property type="evidence" value="ECO:0007669"/>
    <property type="project" value="TreeGrafter"/>
</dbReference>
<keyword evidence="3" id="KW-1185">Reference proteome</keyword>
<dbReference type="Pfam" id="PF11523">
    <property type="entry name" value="DUF3223"/>
    <property type="match status" value="1"/>
</dbReference>
<organism evidence="2 3">
    <name type="scientific">Kingdonia uniflora</name>
    <dbReference type="NCBI Taxonomy" id="39325"/>
    <lineage>
        <taxon>Eukaryota</taxon>
        <taxon>Viridiplantae</taxon>
        <taxon>Streptophyta</taxon>
        <taxon>Embryophyta</taxon>
        <taxon>Tracheophyta</taxon>
        <taxon>Spermatophyta</taxon>
        <taxon>Magnoliopsida</taxon>
        <taxon>Ranunculales</taxon>
        <taxon>Circaeasteraceae</taxon>
        <taxon>Kingdonia</taxon>
    </lineage>
</organism>
<dbReference type="OrthoDB" id="1926397at2759"/>
<dbReference type="AlphaFoldDB" id="A0A7J7MCY4"/>
<proteinExistence type="predicted"/>
<protein>
    <submittedName>
        <fullName evidence="2">Uncharacterized protein</fullName>
    </submittedName>
</protein>
<dbReference type="GO" id="GO:1901259">
    <property type="term" value="P:chloroplast rRNA processing"/>
    <property type="evidence" value="ECO:0007669"/>
    <property type="project" value="TreeGrafter"/>
</dbReference>
<evidence type="ECO:0000313" key="2">
    <source>
        <dbReference type="EMBL" id="KAF6152759.1"/>
    </source>
</evidence>
<evidence type="ECO:0000256" key="1">
    <source>
        <dbReference type="SAM" id="MobiDB-lite"/>
    </source>
</evidence>
<name>A0A7J7MCY4_9MAGN</name>
<comment type="caution">
    <text evidence="2">The sequence shown here is derived from an EMBL/GenBank/DDBJ whole genome shotgun (WGS) entry which is preliminary data.</text>
</comment>